<feature type="region of interest" description="Disordered" evidence="5">
    <location>
        <begin position="390"/>
        <end position="468"/>
    </location>
</feature>
<dbReference type="GO" id="GO:0003777">
    <property type="term" value="F:microtubule motor activity"/>
    <property type="evidence" value="ECO:0007669"/>
    <property type="project" value="InterPro"/>
</dbReference>
<dbReference type="PROSITE" id="PS50067">
    <property type="entry name" value="KINESIN_MOTOR_2"/>
    <property type="match status" value="1"/>
</dbReference>
<evidence type="ECO:0000259" key="6">
    <source>
        <dbReference type="PROSITE" id="PS50067"/>
    </source>
</evidence>
<keyword evidence="2 3" id="KW-0067">ATP-binding</keyword>
<dbReference type="GO" id="GO:0051231">
    <property type="term" value="P:spindle elongation"/>
    <property type="evidence" value="ECO:0007669"/>
    <property type="project" value="TreeGrafter"/>
</dbReference>
<feature type="compositionally biased region" description="Polar residues" evidence="5">
    <location>
        <begin position="445"/>
        <end position="466"/>
    </location>
</feature>
<dbReference type="InterPro" id="IPR027417">
    <property type="entry name" value="P-loop_NTPase"/>
</dbReference>
<dbReference type="AlphaFoldDB" id="A0A1X2IVU4"/>
<dbReference type="Pfam" id="PF00225">
    <property type="entry name" value="Kinesin"/>
    <property type="match status" value="1"/>
</dbReference>
<dbReference type="EMBL" id="MCGE01000003">
    <property type="protein sequence ID" value="ORZ23164.1"/>
    <property type="molecule type" value="Genomic_DNA"/>
</dbReference>
<dbReference type="GO" id="GO:0005524">
    <property type="term" value="F:ATP binding"/>
    <property type="evidence" value="ECO:0007669"/>
    <property type="project" value="UniProtKB-UniRule"/>
</dbReference>
<organism evidence="7 8">
    <name type="scientific">Absidia repens</name>
    <dbReference type="NCBI Taxonomy" id="90262"/>
    <lineage>
        <taxon>Eukaryota</taxon>
        <taxon>Fungi</taxon>
        <taxon>Fungi incertae sedis</taxon>
        <taxon>Mucoromycota</taxon>
        <taxon>Mucoromycotina</taxon>
        <taxon>Mucoromycetes</taxon>
        <taxon>Mucorales</taxon>
        <taxon>Cunninghamellaceae</taxon>
        <taxon>Absidia</taxon>
    </lineage>
</organism>
<evidence type="ECO:0000256" key="3">
    <source>
        <dbReference type="PROSITE-ProRule" id="PRU00283"/>
    </source>
</evidence>
<keyword evidence="8" id="KW-1185">Reference proteome</keyword>
<dbReference type="GO" id="GO:0005875">
    <property type="term" value="C:microtubule associated complex"/>
    <property type="evidence" value="ECO:0007669"/>
    <property type="project" value="TreeGrafter"/>
</dbReference>
<dbReference type="Gene3D" id="3.40.850.10">
    <property type="entry name" value="Kinesin motor domain"/>
    <property type="match status" value="1"/>
</dbReference>
<accession>A0A1X2IVU4</accession>
<keyword evidence="1 3" id="KW-0547">Nucleotide-binding</keyword>
<dbReference type="InterPro" id="IPR019821">
    <property type="entry name" value="Kinesin_motor_CS"/>
</dbReference>
<comment type="similarity">
    <text evidence="3 4">Belongs to the TRAFAC class myosin-kinesin ATPase superfamily. Kinesin family.</text>
</comment>
<dbReference type="PANTHER" id="PTHR47969:SF9">
    <property type="entry name" value="KINESIN-LIKE PROTEIN"/>
    <property type="match status" value="1"/>
</dbReference>
<keyword evidence="3 4" id="KW-0505">Motor protein</keyword>
<proteinExistence type="inferred from homology"/>
<evidence type="ECO:0000256" key="1">
    <source>
        <dbReference type="ARBA" id="ARBA00022741"/>
    </source>
</evidence>
<evidence type="ECO:0000256" key="2">
    <source>
        <dbReference type="ARBA" id="ARBA00022840"/>
    </source>
</evidence>
<feature type="domain" description="Kinesin motor" evidence="6">
    <location>
        <begin position="6"/>
        <end position="333"/>
    </location>
</feature>
<dbReference type="PROSITE" id="PS00411">
    <property type="entry name" value="KINESIN_MOTOR_1"/>
    <property type="match status" value="1"/>
</dbReference>
<feature type="compositionally biased region" description="Polar residues" evidence="5">
    <location>
        <begin position="397"/>
        <end position="411"/>
    </location>
</feature>
<reference evidence="7 8" key="1">
    <citation type="submission" date="2016-07" db="EMBL/GenBank/DDBJ databases">
        <title>Pervasive Adenine N6-methylation of Active Genes in Fungi.</title>
        <authorList>
            <consortium name="DOE Joint Genome Institute"/>
            <person name="Mondo S.J."/>
            <person name="Dannebaum R.O."/>
            <person name="Kuo R.C."/>
            <person name="Labutti K."/>
            <person name="Haridas S."/>
            <person name="Kuo A."/>
            <person name="Salamov A."/>
            <person name="Ahrendt S.R."/>
            <person name="Lipzen A."/>
            <person name="Sullivan W."/>
            <person name="Andreopoulos W.B."/>
            <person name="Clum A."/>
            <person name="Lindquist E."/>
            <person name="Daum C."/>
            <person name="Ramamoorthy G.K."/>
            <person name="Gryganskyi A."/>
            <person name="Culley D."/>
            <person name="Magnuson J.K."/>
            <person name="James T.Y."/>
            <person name="O'Malley M.A."/>
            <person name="Stajich J.E."/>
            <person name="Spatafora J.W."/>
            <person name="Visel A."/>
            <person name="Grigoriev I.V."/>
        </authorList>
    </citation>
    <scope>NUCLEOTIDE SEQUENCE [LARGE SCALE GENOMIC DNA]</scope>
    <source>
        <strain evidence="7 8">NRRL 1336</strain>
    </source>
</reference>
<dbReference type="GO" id="GO:0007052">
    <property type="term" value="P:mitotic spindle organization"/>
    <property type="evidence" value="ECO:0007669"/>
    <property type="project" value="TreeGrafter"/>
</dbReference>
<dbReference type="GO" id="GO:0005874">
    <property type="term" value="C:microtubule"/>
    <property type="evidence" value="ECO:0007669"/>
    <property type="project" value="UniProtKB-KW"/>
</dbReference>
<dbReference type="GO" id="GO:0007018">
    <property type="term" value="P:microtubule-based movement"/>
    <property type="evidence" value="ECO:0007669"/>
    <property type="project" value="InterPro"/>
</dbReference>
<feature type="compositionally biased region" description="Low complexity" evidence="5">
    <location>
        <begin position="412"/>
        <end position="424"/>
    </location>
</feature>
<dbReference type="InterPro" id="IPR027640">
    <property type="entry name" value="Kinesin-like_fam"/>
</dbReference>
<dbReference type="STRING" id="90262.A0A1X2IVU4"/>
<dbReference type="Proteomes" id="UP000193560">
    <property type="component" value="Unassembled WGS sequence"/>
</dbReference>
<protein>
    <recommendedName>
        <fullName evidence="4">Kinesin-like protein</fullName>
    </recommendedName>
</protein>
<dbReference type="SMART" id="SM00129">
    <property type="entry name" value="KISc"/>
    <property type="match status" value="1"/>
</dbReference>
<sequence>MTKSEKIKIVCRIRPFLNHEVEEEAVRVTDKNTITLHNKRDPTRPFTYKSFSSCYSPDTTQETIFTQDVLPVIERVFDGYSSSVFTYGVTGSGKSYSMQGVKHDPGIIPRVMGFLFETKQATQVSSIDITMSYMEILKETVFDMLTPKHKDIALDIREDSKRNVFVANLKEERIETYNDFSKLFNVANKNRSTASTKLNSRSSRSHAILTLNVKTVTPLEYKDGQQQEEVVMGRINLIDLAGSEDNRKSGNGKARMTESAAINKSLFVLAQVVQALNSGATRIPFRDSKLTRILQSTLEGTALGMMIINIAPGHNFINDTANTLNFASRSKEIKSAPKVNIRRRKTISQKLLHGNRDPVQQSQTITKVPAAISSKPNLFISSALNRKVAAHDKSTRRLTVSDRQLSNTHLDNNNNNNNNNNSNNKRPFGTYEQMLRATKRPRHSLQPSSTPNYSSFTPSTTASYHVSNRRSSINTSSIHNLRRWLQEVPLHDNANIKNTLTTGKGFHPQPPHPHTTTISHRHQGSTENEEEELVIMTKADYDHLCDRMMNQAREEWILSRNGLT</sequence>
<dbReference type="CDD" id="cd00106">
    <property type="entry name" value="KISc"/>
    <property type="match status" value="1"/>
</dbReference>
<dbReference type="GO" id="GO:0008017">
    <property type="term" value="F:microtubule binding"/>
    <property type="evidence" value="ECO:0007669"/>
    <property type="project" value="InterPro"/>
</dbReference>
<name>A0A1X2IVU4_9FUNG</name>
<dbReference type="PANTHER" id="PTHR47969">
    <property type="entry name" value="CHROMOSOME-ASSOCIATED KINESIN KIF4A-RELATED"/>
    <property type="match status" value="1"/>
</dbReference>
<evidence type="ECO:0000313" key="8">
    <source>
        <dbReference type="Proteomes" id="UP000193560"/>
    </source>
</evidence>
<dbReference type="InterPro" id="IPR036961">
    <property type="entry name" value="Kinesin_motor_dom_sf"/>
</dbReference>
<dbReference type="OrthoDB" id="3176171at2759"/>
<dbReference type="PRINTS" id="PR00380">
    <property type="entry name" value="KINESINHEAVY"/>
</dbReference>
<gene>
    <name evidence="7" type="ORF">BCR42DRAFT_446874</name>
</gene>
<feature type="region of interest" description="Disordered" evidence="5">
    <location>
        <begin position="504"/>
        <end position="527"/>
    </location>
</feature>
<dbReference type="GO" id="GO:0016787">
    <property type="term" value="F:hydrolase activity"/>
    <property type="evidence" value="ECO:0007669"/>
    <property type="project" value="UniProtKB-KW"/>
</dbReference>
<dbReference type="InterPro" id="IPR001752">
    <property type="entry name" value="Kinesin_motor_dom"/>
</dbReference>
<feature type="binding site" evidence="3">
    <location>
        <begin position="88"/>
        <end position="95"/>
    </location>
    <ligand>
        <name>ATP</name>
        <dbReference type="ChEBI" id="CHEBI:30616"/>
    </ligand>
</feature>
<evidence type="ECO:0000256" key="5">
    <source>
        <dbReference type="SAM" id="MobiDB-lite"/>
    </source>
</evidence>
<keyword evidence="7" id="KW-0378">Hydrolase</keyword>
<comment type="caution">
    <text evidence="7">The sequence shown here is derived from an EMBL/GenBank/DDBJ whole genome shotgun (WGS) entry which is preliminary data.</text>
</comment>
<evidence type="ECO:0000256" key="4">
    <source>
        <dbReference type="RuleBase" id="RU000394"/>
    </source>
</evidence>
<dbReference type="SUPFAM" id="SSF52540">
    <property type="entry name" value="P-loop containing nucleoside triphosphate hydrolases"/>
    <property type="match status" value="1"/>
</dbReference>
<evidence type="ECO:0000313" key="7">
    <source>
        <dbReference type="EMBL" id="ORZ23164.1"/>
    </source>
</evidence>
<keyword evidence="4" id="KW-0493">Microtubule</keyword>